<reference evidence="2" key="1">
    <citation type="submission" date="2021-01" db="EMBL/GenBank/DDBJ databases">
        <authorList>
            <person name="Corre E."/>
            <person name="Pelletier E."/>
            <person name="Niang G."/>
            <person name="Scheremetjew M."/>
            <person name="Finn R."/>
            <person name="Kale V."/>
            <person name="Holt S."/>
            <person name="Cochrane G."/>
            <person name="Meng A."/>
            <person name="Brown T."/>
            <person name="Cohen L."/>
        </authorList>
    </citation>
    <scope>NUCLEOTIDE SEQUENCE</scope>
    <source>
        <strain evidence="2">GSBS06</strain>
    </source>
</reference>
<sequence>MASSNSVSTDWTLSPGSFACLVCKRKRLPAVAFSKNQIQIARSNSVNNDDYSAKCKECVEKASQVERNAAALRKRNENGSGDQSSAEMEVLECKKCSKTLAIQEFSRSQAEKIKHCKPGKCKLCVAELKVAENTAVAAKRNNNTEKLHQQAKMKGKHGAGARLALACKETAEQAEKVTGISRRN</sequence>
<dbReference type="Pfam" id="PF12898">
    <property type="entry name" value="Stc1"/>
    <property type="match status" value="1"/>
</dbReference>
<dbReference type="EMBL" id="HBIN01016728">
    <property type="protein sequence ID" value="CAE0442627.1"/>
    <property type="molecule type" value="Transcribed_RNA"/>
</dbReference>
<accession>A0A7S3UZR7</accession>
<feature type="domain" description="Stc1" evidence="1">
    <location>
        <begin position="20"/>
        <end position="125"/>
    </location>
</feature>
<protein>
    <recommendedName>
        <fullName evidence="1">Stc1 domain-containing protein</fullName>
    </recommendedName>
</protein>
<name>A0A7S3UZR7_9STRA</name>
<evidence type="ECO:0000313" key="2">
    <source>
        <dbReference type="EMBL" id="CAE0442627.1"/>
    </source>
</evidence>
<dbReference type="InterPro" id="IPR024630">
    <property type="entry name" value="Stc1"/>
</dbReference>
<evidence type="ECO:0000259" key="1">
    <source>
        <dbReference type="Pfam" id="PF12898"/>
    </source>
</evidence>
<dbReference type="AlphaFoldDB" id="A0A7S3UZR7"/>
<gene>
    <name evidence="2" type="ORF">ASTO00021_LOCUS12737</name>
</gene>
<organism evidence="2">
    <name type="scientific">Aplanochytrium stocchinoi</name>
    <dbReference type="NCBI Taxonomy" id="215587"/>
    <lineage>
        <taxon>Eukaryota</taxon>
        <taxon>Sar</taxon>
        <taxon>Stramenopiles</taxon>
        <taxon>Bigyra</taxon>
        <taxon>Labyrinthulomycetes</taxon>
        <taxon>Thraustochytrida</taxon>
        <taxon>Thraustochytriidae</taxon>
        <taxon>Aplanochytrium</taxon>
    </lineage>
</organism>
<proteinExistence type="predicted"/>